<dbReference type="PANTHER" id="PTHR46481:SF10">
    <property type="entry name" value="ZINC FINGER BED DOMAIN-CONTAINING PROTEIN 39"/>
    <property type="match status" value="1"/>
</dbReference>
<evidence type="ECO:0000313" key="7">
    <source>
        <dbReference type="EMBL" id="CAF1015140.1"/>
    </source>
</evidence>
<dbReference type="Proteomes" id="UP000663829">
    <property type="component" value="Unassembled WGS sequence"/>
</dbReference>
<gene>
    <name evidence="7" type="ORF">GPM918_LOCUS14478</name>
    <name evidence="8" type="ORF">SRO942_LOCUS14478</name>
</gene>
<dbReference type="OrthoDB" id="10058885at2759"/>
<comment type="caution">
    <text evidence="7">The sequence shown here is derived from an EMBL/GenBank/DDBJ whole genome shotgun (WGS) entry which is preliminary data.</text>
</comment>
<feature type="compositionally biased region" description="Low complexity" evidence="6">
    <location>
        <begin position="178"/>
        <end position="194"/>
    </location>
</feature>
<proteinExistence type="predicted"/>
<keyword evidence="5" id="KW-0539">Nucleus</keyword>
<accession>A0A814HTI0</accession>
<evidence type="ECO:0000256" key="2">
    <source>
        <dbReference type="ARBA" id="ARBA00022723"/>
    </source>
</evidence>
<protein>
    <submittedName>
        <fullName evidence="7">Uncharacterized protein</fullName>
    </submittedName>
</protein>
<dbReference type="GO" id="GO:0005634">
    <property type="term" value="C:nucleus"/>
    <property type="evidence" value="ECO:0007669"/>
    <property type="project" value="UniProtKB-SubCell"/>
</dbReference>
<dbReference type="InterPro" id="IPR012337">
    <property type="entry name" value="RNaseH-like_sf"/>
</dbReference>
<reference evidence="7" key="1">
    <citation type="submission" date="2021-02" db="EMBL/GenBank/DDBJ databases">
        <authorList>
            <person name="Nowell W R."/>
        </authorList>
    </citation>
    <scope>NUCLEOTIDE SEQUENCE</scope>
</reference>
<keyword evidence="4" id="KW-0862">Zinc</keyword>
<sequence>MKSPELVLDFIVRWKSTYTMVKRFIDYREIINNIITSPHLITGLRKDQRNKLKTYFSHEKWDYLNTLKRVLEPFVYATEMLSGRNYPTMALGRFVLNSLKHFLLTDLNTTELDAVLKRCLCTKFTYYFETILPTKQQELALVASYFHPFTYKYLKDDEKREAEKLICADIQREKAVCTSETPQPSPPSVQSQATTKKENSQIDKFLFTCGLLMDSTAVMNTDKKILSVREELANYVSRVKPDSKFETFWSENKHDLKCLASLVRRYNVILATSVASEITVMVNSHPWSCGGNWNSDDNLNDDHITPNYTSEHIDERTGNYNDVLIMKEDEETVPETFRTFSICNTFRKLGHLGYLGYLAHLGHCAYLG</sequence>
<comment type="subcellular location">
    <subcellularLocation>
        <location evidence="1">Nucleus</location>
    </subcellularLocation>
</comment>
<keyword evidence="9" id="KW-1185">Reference proteome</keyword>
<evidence type="ECO:0000313" key="9">
    <source>
        <dbReference type="Proteomes" id="UP000663829"/>
    </source>
</evidence>
<dbReference type="InterPro" id="IPR052035">
    <property type="entry name" value="ZnF_BED_domain_contain"/>
</dbReference>
<evidence type="ECO:0000256" key="3">
    <source>
        <dbReference type="ARBA" id="ARBA00022771"/>
    </source>
</evidence>
<evidence type="ECO:0000256" key="5">
    <source>
        <dbReference type="ARBA" id="ARBA00023242"/>
    </source>
</evidence>
<keyword evidence="2" id="KW-0479">Metal-binding</keyword>
<name>A0A814HTI0_9BILA</name>
<dbReference type="Proteomes" id="UP000681722">
    <property type="component" value="Unassembled WGS sequence"/>
</dbReference>
<dbReference type="AlphaFoldDB" id="A0A814HTI0"/>
<evidence type="ECO:0000256" key="1">
    <source>
        <dbReference type="ARBA" id="ARBA00004123"/>
    </source>
</evidence>
<dbReference type="PANTHER" id="PTHR46481">
    <property type="entry name" value="ZINC FINGER BED DOMAIN-CONTAINING PROTEIN 4"/>
    <property type="match status" value="1"/>
</dbReference>
<evidence type="ECO:0000313" key="8">
    <source>
        <dbReference type="EMBL" id="CAF3786684.1"/>
    </source>
</evidence>
<dbReference type="EMBL" id="CAJOBC010003489">
    <property type="protein sequence ID" value="CAF3786684.1"/>
    <property type="molecule type" value="Genomic_DNA"/>
</dbReference>
<dbReference type="GO" id="GO:0008270">
    <property type="term" value="F:zinc ion binding"/>
    <property type="evidence" value="ECO:0007669"/>
    <property type="project" value="UniProtKB-KW"/>
</dbReference>
<feature type="region of interest" description="Disordered" evidence="6">
    <location>
        <begin position="177"/>
        <end position="196"/>
    </location>
</feature>
<dbReference type="SUPFAM" id="SSF53098">
    <property type="entry name" value="Ribonuclease H-like"/>
    <property type="match status" value="1"/>
</dbReference>
<organism evidence="7 9">
    <name type="scientific">Didymodactylos carnosus</name>
    <dbReference type="NCBI Taxonomy" id="1234261"/>
    <lineage>
        <taxon>Eukaryota</taxon>
        <taxon>Metazoa</taxon>
        <taxon>Spiralia</taxon>
        <taxon>Gnathifera</taxon>
        <taxon>Rotifera</taxon>
        <taxon>Eurotatoria</taxon>
        <taxon>Bdelloidea</taxon>
        <taxon>Philodinida</taxon>
        <taxon>Philodinidae</taxon>
        <taxon>Didymodactylos</taxon>
    </lineage>
</organism>
<dbReference type="EMBL" id="CAJNOQ010003489">
    <property type="protein sequence ID" value="CAF1015140.1"/>
    <property type="molecule type" value="Genomic_DNA"/>
</dbReference>
<keyword evidence="3" id="KW-0863">Zinc-finger</keyword>
<evidence type="ECO:0000256" key="4">
    <source>
        <dbReference type="ARBA" id="ARBA00022833"/>
    </source>
</evidence>
<evidence type="ECO:0000256" key="6">
    <source>
        <dbReference type="SAM" id="MobiDB-lite"/>
    </source>
</evidence>